<organism evidence="1 2">
    <name type="scientific">Alkalihalobacterium chitinilyticum</name>
    <dbReference type="NCBI Taxonomy" id="2980103"/>
    <lineage>
        <taxon>Bacteria</taxon>
        <taxon>Bacillati</taxon>
        <taxon>Bacillota</taxon>
        <taxon>Bacilli</taxon>
        <taxon>Bacillales</taxon>
        <taxon>Bacillaceae</taxon>
        <taxon>Alkalihalobacterium</taxon>
    </lineage>
</organism>
<dbReference type="InterPro" id="IPR019642">
    <property type="entry name" value="DUF2507"/>
</dbReference>
<dbReference type="SUPFAM" id="SSF111126">
    <property type="entry name" value="Ligand-binding domain in the NO signalling and Golgi transport"/>
    <property type="match status" value="1"/>
</dbReference>
<keyword evidence="2" id="KW-1185">Reference proteome</keyword>
<proteinExistence type="predicted"/>
<protein>
    <submittedName>
        <fullName evidence="1">YslB family protein</fullName>
    </submittedName>
</protein>
<evidence type="ECO:0000313" key="2">
    <source>
        <dbReference type="Proteomes" id="UP001148125"/>
    </source>
</evidence>
<gene>
    <name evidence="1" type="ORF">N7Z68_03215</name>
</gene>
<dbReference type="Proteomes" id="UP001148125">
    <property type="component" value="Unassembled WGS sequence"/>
</dbReference>
<dbReference type="Gene3D" id="3.30.1380.20">
    <property type="entry name" value="Trafficking protein particle complex subunit 3"/>
    <property type="match status" value="1"/>
</dbReference>
<comment type="caution">
    <text evidence="1">The sequence shown here is derived from an EMBL/GenBank/DDBJ whole genome shotgun (WGS) entry which is preliminary data.</text>
</comment>
<name>A0ABT5VB65_9BACI</name>
<dbReference type="Pfam" id="PF10702">
    <property type="entry name" value="DUF2507"/>
    <property type="match status" value="1"/>
</dbReference>
<evidence type="ECO:0000313" key="1">
    <source>
        <dbReference type="EMBL" id="MDE5412381.1"/>
    </source>
</evidence>
<reference evidence="1" key="1">
    <citation type="submission" date="2024-05" db="EMBL/GenBank/DDBJ databases">
        <title>Alkalihalobacillus sp. strain MEB203 novel alkaliphilic bacterium from Lonar Lake, India.</title>
        <authorList>
            <person name="Joshi A."/>
            <person name="Thite S."/>
            <person name="Mengade P."/>
        </authorList>
    </citation>
    <scope>NUCLEOTIDE SEQUENCE</scope>
    <source>
        <strain evidence="1">MEB 203</strain>
    </source>
</reference>
<dbReference type="EMBL" id="JAOTPO010000002">
    <property type="protein sequence ID" value="MDE5412381.1"/>
    <property type="molecule type" value="Genomic_DNA"/>
</dbReference>
<dbReference type="InterPro" id="IPR024096">
    <property type="entry name" value="NO_sig/Golgi_transp_ligand-bd"/>
</dbReference>
<sequence>MKKTEQTIQKSEQVIPLFGHHLIRNVLMSDLLGKDHENILYWAGKNIARQYPRENMDDIIEFFSTIGWGSITLTKEKKDELILELVSPFHLERVPVTYQLEAGFLAEQIENQKKLITEAIVQEKKDKALITLKWDLKDPV</sequence>
<dbReference type="RefSeq" id="WP_275117014.1">
    <property type="nucleotide sequence ID" value="NZ_JAOTPO010000002.1"/>
</dbReference>
<accession>A0ABT5VB65</accession>